<accession>A0A9Q1HG23</accession>
<reference evidence="5" key="1">
    <citation type="submission" date="2021-10" db="EMBL/GenBank/DDBJ databases">
        <title>Tropical sea cucumber genome reveals ecological adaptation and Cuvierian tubules defense mechanism.</title>
        <authorList>
            <person name="Chen T."/>
        </authorList>
    </citation>
    <scope>NUCLEOTIDE SEQUENCE</scope>
    <source>
        <strain evidence="5">Nanhai2018</strain>
        <tissue evidence="5">Muscle</tissue>
    </source>
</reference>
<feature type="region of interest" description="Disordered" evidence="3">
    <location>
        <begin position="210"/>
        <end position="238"/>
    </location>
</feature>
<dbReference type="InterPro" id="IPR000953">
    <property type="entry name" value="Chromo/chromo_shadow_dom"/>
</dbReference>
<keyword evidence="2" id="KW-0539">Nucleus</keyword>
<keyword evidence="5" id="KW-0436">Ligase</keyword>
<dbReference type="GO" id="GO:0016874">
    <property type="term" value="F:ligase activity"/>
    <property type="evidence" value="ECO:0007669"/>
    <property type="project" value="UniProtKB-KW"/>
</dbReference>
<dbReference type="Pfam" id="PF00385">
    <property type="entry name" value="Chromo"/>
    <property type="match status" value="1"/>
</dbReference>
<feature type="compositionally biased region" description="Acidic residues" evidence="3">
    <location>
        <begin position="215"/>
        <end position="224"/>
    </location>
</feature>
<organism evidence="5 6">
    <name type="scientific">Holothuria leucospilota</name>
    <name type="common">Black long sea cucumber</name>
    <name type="synonym">Mertensiothuria leucospilota</name>
    <dbReference type="NCBI Taxonomy" id="206669"/>
    <lineage>
        <taxon>Eukaryota</taxon>
        <taxon>Metazoa</taxon>
        <taxon>Echinodermata</taxon>
        <taxon>Eleutherozoa</taxon>
        <taxon>Echinozoa</taxon>
        <taxon>Holothuroidea</taxon>
        <taxon>Aspidochirotacea</taxon>
        <taxon>Aspidochirotida</taxon>
        <taxon>Holothuriidae</taxon>
        <taxon>Holothuria</taxon>
    </lineage>
</organism>
<dbReference type="SUPFAM" id="SSF54160">
    <property type="entry name" value="Chromo domain-like"/>
    <property type="match status" value="1"/>
</dbReference>
<feature type="compositionally biased region" description="Acidic residues" evidence="3">
    <location>
        <begin position="162"/>
        <end position="171"/>
    </location>
</feature>
<protein>
    <submittedName>
        <fullName evidence="5">E3 SUMO-protein ligase CBX4</fullName>
    </submittedName>
</protein>
<comment type="subcellular location">
    <subcellularLocation>
        <location evidence="1">Nucleus</location>
    </subcellularLocation>
</comment>
<feature type="region of interest" description="Disordered" evidence="3">
    <location>
        <begin position="1"/>
        <end position="39"/>
    </location>
</feature>
<dbReference type="EMBL" id="JAIZAY010000001">
    <property type="protein sequence ID" value="KAJ8048477.1"/>
    <property type="molecule type" value="Genomic_DNA"/>
</dbReference>
<feature type="region of interest" description="Disordered" evidence="3">
    <location>
        <begin position="122"/>
        <end position="190"/>
    </location>
</feature>
<dbReference type="PANTHER" id="PTHR46727">
    <property type="entry name" value="E3 SUMO-PROTEIN LIGASE CBX4"/>
    <property type="match status" value="1"/>
</dbReference>
<dbReference type="GO" id="GO:0061665">
    <property type="term" value="F:SUMO ligase activity"/>
    <property type="evidence" value="ECO:0007669"/>
    <property type="project" value="TreeGrafter"/>
</dbReference>
<dbReference type="OrthoDB" id="1918685at2759"/>
<feature type="compositionally biased region" description="Acidic residues" evidence="3">
    <location>
        <begin position="122"/>
        <end position="136"/>
    </location>
</feature>
<feature type="compositionally biased region" description="Polar residues" evidence="3">
    <location>
        <begin position="1"/>
        <end position="22"/>
    </location>
</feature>
<evidence type="ECO:0000256" key="3">
    <source>
        <dbReference type="SAM" id="MobiDB-lite"/>
    </source>
</evidence>
<dbReference type="PROSITE" id="PS00598">
    <property type="entry name" value="CHROMO_1"/>
    <property type="match status" value="1"/>
</dbReference>
<dbReference type="Proteomes" id="UP001152320">
    <property type="component" value="Chromosome 1"/>
</dbReference>
<dbReference type="InterPro" id="IPR016197">
    <property type="entry name" value="Chromo-like_dom_sf"/>
</dbReference>
<evidence type="ECO:0000313" key="5">
    <source>
        <dbReference type="EMBL" id="KAJ8048477.1"/>
    </source>
</evidence>
<dbReference type="InterPro" id="IPR043531">
    <property type="entry name" value="CBX4"/>
</dbReference>
<dbReference type="InterPro" id="IPR023780">
    <property type="entry name" value="Chromo_domain"/>
</dbReference>
<gene>
    <name evidence="5" type="ORF">HOLleu_00809</name>
</gene>
<keyword evidence="6" id="KW-1185">Reference proteome</keyword>
<proteinExistence type="predicted"/>
<dbReference type="AlphaFoldDB" id="A0A9Q1HG23"/>
<dbReference type="PANTHER" id="PTHR46727:SF1">
    <property type="entry name" value="E3 SUMO-PROTEIN LIGASE CBX4"/>
    <property type="match status" value="1"/>
</dbReference>
<name>A0A9Q1HG23_HOLLE</name>
<evidence type="ECO:0000256" key="1">
    <source>
        <dbReference type="ARBA" id="ARBA00004123"/>
    </source>
</evidence>
<sequence length="281" mass="31539">MSSVYMSFLTSASGNPEGSKATNRSDEKTKQNKRKSKRVKTLFKKAKELQDEVGCQVFIYIKDQYNHIKFGGSPEVVKRYKEGTLSSEAGKKKEVAFIVKHPKPSAAKHSKSMWPGNLETSVAEDTEESSVDESFLEEGSSIAEDSVIDPDSPSETLITEEVSTEDKDELDTCTGEGTSGLTREAPGLQNTARTIENEDEDEPLSILKNILGGGEGEETPEEESVYTVAQVRRKREREGKTEYLVKWKGWGEKYNSWEPEEHILDKNLIVDFENRSKKQKT</sequence>
<feature type="domain" description="Chromo" evidence="4">
    <location>
        <begin position="226"/>
        <end position="281"/>
    </location>
</feature>
<dbReference type="GO" id="GO:0000122">
    <property type="term" value="P:negative regulation of transcription by RNA polymerase II"/>
    <property type="evidence" value="ECO:0007669"/>
    <property type="project" value="TreeGrafter"/>
</dbReference>
<evidence type="ECO:0000313" key="6">
    <source>
        <dbReference type="Proteomes" id="UP001152320"/>
    </source>
</evidence>
<dbReference type="SMART" id="SM00298">
    <property type="entry name" value="CHROMO"/>
    <property type="match status" value="1"/>
</dbReference>
<comment type="caution">
    <text evidence="5">The sequence shown here is derived from an EMBL/GenBank/DDBJ whole genome shotgun (WGS) entry which is preliminary data.</text>
</comment>
<dbReference type="GO" id="GO:0035102">
    <property type="term" value="C:PRC1 complex"/>
    <property type="evidence" value="ECO:0007669"/>
    <property type="project" value="TreeGrafter"/>
</dbReference>
<dbReference type="Gene3D" id="2.40.50.40">
    <property type="match status" value="1"/>
</dbReference>
<dbReference type="GO" id="GO:0032183">
    <property type="term" value="F:SUMO binding"/>
    <property type="evidence" value="ECO:0007669"/>
    <property type="project" value="TreeGrafter"/>
</dbReference>
<evidence type="ECO:0000259" key="4">
    <source>
        <dbReference type="PROSITE" id="PS50013"/>
    </source>
</evidence>
<dbReference type="PROSITE" id="PS50013">
    <property type="entry name" value="CHROMO_2"/>
    <property type="match status" value="1"/>
</dbReference>
<evidence type="ECO:0000256" key="2">
    <source>
        <dbReference type="ARBA" id="ARBA00023242"/>
    </source>
</evidence>
<dbReference type="InterPro" id="IPR023779">
    <property type="entry name" value="Chromodomain_CS"/>
</dbReference>
<dbReference type="GO" id="GO:0016925">
    <property type="term" value="P:protein sumoylation"/>
    <property type="evidence" value="ECO:0007669"/>
    <property type="project" value="TreeGrafter"/>
</dbReference>